<evidence type="ECO:0000256" key="2">
    <source>
        <dbReference type="ARBA" id="ARBA00022741"/>
    </source>
</evidence>
<dbReference type="Gene3D" id="3.30.300.160">
    <property type="entry name" value="Type II secretion system, protein E, N-terminal domain"/>
    <property type="match status" value="1"/>
</dbReference>
<comment type="similarity">
    <text evidence="1">Belongs to the GSP E family.</text>
</comment>
<evidence type="ECO:0000313" key="6">
    <source>
        <dbReference type="Proteomes" id="UP000029507"/>
    </source>
</evidence>
<dbReference type="Gene3D" id="3.40.50.300">
    <property type="entry name" value="P-loop containing nucleotide triphosphate hydrolases"/>
    <property type="match status" value="1"/>
</dbReference>
<organism evidence="5 6">
    <name type="scientific">Paenibacillus stellifer</name>
    <dbReference type="NCBI Taxonomy" id="169760"/>
    <lineage>
        <taxon>Bacteria</taxon>
        <taxon>Bacillati</taxon>
        <taxon>Bacillota</taxon>
        <taxon>Bacilli</taxon>
        <taxon>Bacillales</taxon>
        <taxon>Paenibacillaceae</taxon>
        <taxon>Paenibacillus</taxon>
    </lineage>
</organism>
<dbReference type="Pfam" id="PF05157">
    <property type="entry name" value="MshEN"/>
    <property type="match status" value="1"/>
</dbReference>
<dbReference type="SMART" id="SM00382">
    <property type="entry name" value="AAA"/>
    <property type="match status" value="1"/>
</dbReference>
<accession>A0A089NAG6</accession>
<keyword evidence="2" id="KW-0547">Nucleotide-binding</keyword>
<dbReference type="GO" id="GO:0005886">
    <property type="term" value="C:plasma membrane"/>
    <property type="evidence" value="ECO:0007669"/>
    <property type="project" value="TreeGrafter"/>
</dbReference>
<keyword evidence="3" id="KW-0067">ATP-binding</keyword>
<keyword evidence="6" id="KW-1185">Reference proteome</keyword>
<proteinExistence type="inferred from homology"/>
<dbReference type="SUPFAM" id="SSF52540">
    <property type="entry name" value="P-loop containing nucleoside triphosphate hydrolases"/>
    <property type="match status" value="1"/>
</dbReference>
<name>A0A089NAG6_9BACL</name>
<dbReference type="InterPro" id="IPR001482">
    <property type="entry name" value="T2SS/T4SS_dom"/>
</dbReference>
<dbReference type="InterPro" id="IPR007831">
    <property type="entry name" value="T2SS_GspE_N"/>
</dbReference>
<dbReference type="GO" id="GO:0005524">
    <property type="term" value="F:ATP binding"/>
    <property type="evidence" value="ECO:0007669"/>
    <property type="project" value="UniProtKB-KW"/>
</dbReference>
<evidence type="ECO:0000313" key="5">
    <source>
        <dbReference type="EMBL" id="AIQ65854.1"/>
    </source>
</evidence>
<dbReference type="FunFam" id="3.30.300.160:FF:000002">
    <property type="entry name" value="Type II secretion system protein E"/>
    <property type="match status" value="1"/>
</dbReference>
<reference evidence="5 6" key="1">
    <citation type="submission" date="2014-08" db="EMBL/GenBank/DDBJ databases">
        <title>Comparative genomics of the Paenibacillus odorifer group.</title>
        <authorList>
            <person name="den Bakker H.C."/>
            <person name="Tsai Y.-C."/>
            <person name="Martin N."/>
            <person name="Korlach J."/>
            <person name="Wiedmann M."/>
        </authorList>
    </citation>
    <scope>NUCLEOTIDE SEQUENCE [LARGE SCALE GENOMIC DNA]</scope>
    <source>
        <strain evidence="5 6">DSM 14472</strain>
    </source>
</reference>
<sequence>MAIVKKRLGDLLVENGIISQEQLQEALVEQRKTKRKLGDLLISQGYITEQQLIEVLEFQLGIPHVSLFKYQIDPAITQIIPESLAKRYQVLPFMKEGGKLMVAMADPLDYFAIEDLRMSTGFRIEPAISTRDELQRAIARHYGMRDSMNQMLVELPTQEEIEETEITDEDSPIVRLVNQMIQQAVQLRASDIHVDPGENNLAIRYRIDGTLRTERLIPKQMQGFITARLKIMARLNIAERRLPQDGRIKMQFDYRMVDIRVSSLPTMHGEKIVLRLLDLSTGVKSVDTLGFSENNAAAFKEMIDRPYGILLITGPTGSGKTTTLYSALNHLNEESVNIITVEDPVEYQLEGINQVHVNPAIGLTFAAGLRSILRQDPNIVMVGEIRDTETAEIAVRASLTGHLVLSTLHTNDAVSSITRLRDMGVEPYLIASSLIGVVTQRLVRKICTDCRETYTPSTQESIMLERYGLRTEVLHRGRGCGSCNSTGYRGRFAIHEVLKIDDRLRQMVADSASVEELRTAASERGLVQLMEDGLLKVSQGLTTLQEVLRETVAH</sequence>
<dbReference type="PANTHER" id="PTHR30258">
    <property type="entry name" value="TYPE II SECRETION SYSTEM PROTEIN GSPE-RELATED"/>
    <property type="match status" value="1"/>
</dbReference>
<evidence type="ECO:0000259" key="4">
    <source>
        <dbReference type="SMART" id="SM00382"/>
    </source>
</evidence>
<dbReference type="Gene3D" id="3.30.450.90">
    <property type="match status" value="1"/>
</dbReference>
<dbReference type="AlphaFoldDB" id="A0A089NAG6"/>
<dbReference type="STRING" id="169760.PSTEL_24845"/>
<dbReference type="PANTHER" id="PTHR30258:SF3">
    <property type="entry name" value="SLL1921 PROTEIN"/>
    <property type="match status" value="1"/>
</dbReference>
<dbReference type="GO" id="GO:0016887">
    <property type="term" value="F:ATP hydrolysis activity"/>
    <property type="evidence" value="ECO:0007669"/>
    <property type="project" value="TreeGrafter"/>
</dbReference>
<dbReference type="EMBL" id="CP009286">
    <property type="protein sequence ID" value="AIQ65854.1"/>
    <property type="molecule type" value="Genomic_DNA"/>
</dbReference>
<dbReference type="Pfam" id="PF00437">
    <property type="entry name" value="T2SSE"/>
    <property type="match status" value="1"/>
</dbReference>
<gene>
    <name evidence="5" type="ORF">PSTEL_24845</name>
</gene>
<dbReference type="RefSeq" id="WP_038699226.1">
    <property type="nucleotide sequence ID" value="NZ_CP009286.1"/>
</dbReference>
<dbReference type="SUPFAM" id="SSF160246">
    <property type="entry name" value="EspE N-terminal domain-like"/>
    <property type="match status" value="1"/>
</dbReference>
<dbReference type="InterPro" id="IPR037257">
    <property type="entry name" value="T2SS_E_N_sf"/>
</dbReference>
<dbReference type="KEGG" id="pste:PSTEL_24845"/>
<dbReference type="FunFam" id="3.30.450.90:FF:000001">
    <property type="entry name" value="Type II secretion system ATPase GspE"/>
    <property type="match status" value="1"/>
</dbReference>
<evidence type="ECO:0000256" key="3">
    <source>
        <dbReference type="ARBA" id="ARBA00022840"/>
    </source>
</evidence>
<protein>
    <submittedName>
        <fullName evidence="5">Type II secretion system protein E</fullName>
    </submittedName>
</protein>
<evidence type="ECO:0000256" key="1">
    <source>
        <dbReference type="ARBA" id="ARBA00006611"/>
    </source>
</evidence>
<dbReference type="HOGENOM" id="CLU_013446_2_0_9"/>
<dbReference type="InterPro" id="IPR003593">
    <property type="entry name" value="AAA+_ATPase"/>
</dbReference>
<dbReference type="CDD" id="cd01129">
    <property type="entry name" value="PulE-GspE-like"/>
    <property type="match status" value="1"/>
</dbReference>
<dbReference type="InterPro" id="IPR027417">
    <property type="entry name" value="P-loop_NTPase"/>
</dbReference>
<feature type="domain" description="AAA+ ATPase" evidence="4">
    <location>
        <begin position="306"/>
        <end position="429"/>
    </location>
</feature>
<dbReference type="FunFam" id="3.40.50.300:FF:000398">
    <property type="entry name" value="Type IV pilus assembly ATPase PilB"/>
    <property type="match status" value="1"/>
</dbReference>
<dbReference type="OrthoDB" id="9808272at2"/>
<dbReference type="Proteomes" id="UP000029507">
    <property type="component" value="Chromosome"/>
</dbReference>